<keyword evidence="4 5" id="KW-0472">Membrane</keyword>
<dbReference type="Proteomes" id="UP000024635">
    <property type="component" value="Unassembled WGS sequence"/>
</dbReference>
<reference evidence="9" key="1">
    <citation type="journal article" date="2015" name="Nat. Genet.">
        <title>The genome and transcriptome of the zoonotic hookworm Ancylostoma ceylanicum identify infection-specific gene families.</title>
        <authorList>
            <person name="Schwarz E.M."/>
            <person name="Hu Y."/>
            <person name="Antoshechkin I."/>
            <person name="Miller M.M."/>
            <person name="Sternberg P.W."/>
            <person name="Aroian R.V."/>
        </authorList>
    </citation>
    <scope>NUCLEOTIDE SEQUENCE</scope>
    <source>
        <strain evidence="9">HY135</strain>
    </source>
</reference>
<feature type="domain" description="MARVEL" evidence="7">
    <location>
        <begin position="7"/>
        <end position="137"/>
    </location>
</feature>
<comment type="subcellular location">
    <subcellularLocation>
        <location evidence="1">Membrane</location>
        <topology evidence="1">Multi-pass membrane protein</topology>
    </subcellularLocation>
</comment>
<evidence type="ECO:0000313" key="9">
    <source>
        <dbReference type="Proteomes" id="UP000024635"/>
    </source>
</evidence>
<feature type="transmembrane region" description="Helical" evidence="6">
    <location>
        <begin position="42"/>
        <end position="63"/>
    </location>
</feature>
<keyword evidence="3 6" id="KW-1133">Transmembrane helix</keyword>
<evidence type="ECO:0000259" key="7">
    <source>
        <dbReference type="PROSITE" id="PS51225"/>
    </source>
</evidence>
<dbReference type="OrthoDB" id="5850452at2759"/>
<organism evidence="8 9">
    <name type="scientific">Ancylostoma ceylanicum</name>
    <dbReference type="NCBI Taxonomy" id="53326"/>
    <lineage>
        <taxon>Eukaryota</taxon>
        <taxon>Metazoa</taxon>
        <taxon>Ecdysozoa</taxon>
        <taxon>Nematoda</taxon>
        <taxon>Chromadorea</taxon>
        <taxon>Rhabditida</taxon>
        <taxon>Rhabditina</taxon>
        <taxon>Rhabditomorpha</taxon>
        <taxon>Strongyloidea</taxon>
        <taxon>Ancylostomatidae</taxon>
        <taxon>Ancylostomatinae</taxon>
        <taxon>Ancylostoma</taxon>
    </lineage>
</organism>
<keyword evidence="2 5" id="KW-0812">Transmembrane</keyword>
<evidence type="ECO:0000256" key="5">
    <source>
        <dbReference type="PROSITE-ProRule" id="PRU00581"/>
    </source>
</evidence>
<evidence type="ECO:0000313" key="8">
    <source>
        <dbReference type="EMBL" id="EYC25087.1"/>
    </source>
</evidence>
<feature type="transmembrane region" description="Helical" evidence="6">
    <location>
        <begin position="12"/>
        <end position="30"/>
    </location>
</feature>
<feature type="transmembrane region" description="Helical" evidence="6">
    <location>
        <begin position="110"/>
        <end position="133"/>
    </location>
</feature>
<keyword evidence="9" id="KW-1185">Reference proteome</keyword>
<dbReference type="AlphaFoldDB" id="A0A016VDL2"/>
<evidence type="ECO:0000256" key="1">
    <source>
        <dbReference type="ARBA" id="ARBA00004141"/>
    </source>
</evidence>
<accession>A0A016VDL2</accession>
<comment type="caution">
    <text evidence="8">The sequence shown here is derived from an EMBL/GenBank/DDBJ whole genome shotgun (WGS) entry which is preliminary data.</text>
</comment>
<evidence type="ECO:0000256" key="6">
    <source>
        <dbReference type="SAM" id="Phobius"/>
    </source>
</evidence>
<evidence type="ECO:0000256" key="3">
    <source>
        <dbReference type="ARBA" id="ARBA00022989"/>
    </source>
</evidence>
<evidence type="ECO:0000256" key="2">
    <source>
        <dbReference type="ARBA" id="ARBA00022692"/>
    </source>
</evidence>
<protein>
    <recommendedName>
        <fullName evidence="7">MARVEL domain-containing protein</fullName>
    </recommendedName>
</protein>
<dbReference type="GO" id="GO:0016020">
    <property type="term" value="C:membrane"/>
    <property type="evidence" value="ECO:0007669"/>
    <property type="project" value="UniProtKB-SubCell"/>
</dbReference>
<sequence length="159" mass="17743">MPLYVSRFTQFPYFLKVLTVFFSLATMISLMGTPSLPGGSSLIWFTVVLALIVDLAIIAVLLFELDRIDIPIRGVSHASVESASSLALSIFYFISIWLCFNGEEFSGSAWFYVAAFSCFANFIIYGADFVIYLRTWMAEQRASRSDPSGVYDFPSYGSP</sequence>
<name>A0A016VDL2_9BILA</name>
<dbReference type="PROSITE" id="PS51225">
    <property type="entry name" value="MARVEL"/>
    <property type="match status" value="1"/>
</dbReference>
<gene>
    <name evidence="8" type="primary">Acey_s0012.g1693</name>
    <name evidence="8" type="synonym">Acey-C14A4.6</name>
    <name evidence="8" type="ORF">Y032_0012g1693</name>
</gene>
<proteinExistence type="predicted"/>
<evidence type="ECO:0000256" key="4">
    <source>
        <dbReference type="ARBA" id="ARBA00023136"/>
    </source>
</evidence>
<feature type="transmembrane region" description="Helical" evidence="6">
    <location>
        <begin position="75"/>
        <end position="98"/>
    </location>
</feature>
<dbReference type="InterPro" id="IPR008253">
    <property type="entry name" value="Marvel"/>
</dbReference>
<dbReference type="EMBL" id="JARK01001348">
    <property type="protein sequence ID" value="EYC25087.1"/>
    <property type="molecule type" value="Genomic_DNA"/>
</dbReference>